<evidence type="ECO:0000313" key="4">
    <source>
        <dbReference type="Proteomes" id="UP000611723"/>
    </source>
</evidence>
<keyword evidence="4" id="KW-1185">Reference proteome</keyword>
<dbReference type="Proteomes" id="UP000611723">
    <property type="component" value="Unassembled WGS sequence"/>
</dbReference>
<feature type="domain" description="Glycosyl transferase family 1" evidence="1">
    <location>
        <begin position="188"/>
        <end position="347"/>
    </location>
</feature>
<dbReference type="InterPro" id="IPR028098">
    <property type="entry name" value="Glyco_trans_4-like_N"/>
</dbReference>
<dbReference type="AlphaFoldDB" id="A0A934WWS6"/>
<dbReference type="Pfam" id="PF00534">
    <property type="entry name" value="Glycos_transf_1"/>
    <property type="match status" value="1"/>
</dbReference>
<dbReference type="InterPro" id="IPR001296">
    <property type="entry name" value="Glyco_trans_1"/>
</dbReference>
<name>A0A934WWS6_9BACT</name>
<gene>
    <name evidence="3" type="ORF">JKA74_05740</name>
</gene>
<dbReference type="Gene3D" id="3.40.50.2000">
    <property type="entry name" value="Glycogen Phosphorylase B"/>
    <property type="match status" value="2"/>
</dbReference>
<accession>A0A934WWS6</accession>
<sequence length="375" mass="42310">MKNKPKKKIVFFSSKIDSGGAEKHLVRLINALASKSNLELTLIVTVAGGNYESLLNQNIRLIPLLNQSGSYTASMVKAFLLLKKKIKEIQPDLIFSIQDGPNVVMLMRTFFSNIPVLIGVQNNPIIDLNRTPITRAIKWIATKLYPRAKHMISLSSGVASDYLHLIPKLQGKITVVPNVGWPETVKPKEDVVYEKPVQLLAVGRLEEQKDYATFFNALALLKQKNQSFKLTILGRGAKEAELKRLSLKLDLNDDIEFKGFTSDVSTYFYNSDIFVLSSKWEGFGNVIVEAMAHGLPVISSDCPHGPSEIIENRKNGLLFEVGNAMQLSEYIQELTQNELLRKELMVNGLERANMYKPEKIAERYYKIFDEFLCVE</sequence>
<dbReference type="RefSeq" id="WP_201430224.1">
    <property type="nucleotide sequence ID" value="NZ_JAEQBW010000002.1"/>
</dbReference>
<dbReference type="Pfam" id="PF13439">
    <property type="entry name" value="Glyco_transf_4"/>
    <property type="match status" value="1"/>
</dbReference>
<organism evidence="3 4">
    <name type="scientific">Marivirga aurantiaca</name>
    <dbReference type="NCBI Taxonomy" id="2802615"/>
    <lineage>
        <taxon>Bacteria</taxon>
        <taxon>Pseudomonadati</taxon>
        <taxon>Bacteroidota</taxon>
        <taxon>Cytophagia</taxon>
        <taxon>Cytophagales</taxon>
        <taxon>Marivirgaceae</taxon>
        <taxon>Marivirga</taxon>
    </lineage>
</organism>
<protein>
    <submittedName>
        <fullName evidence="3">Glycosyltransferase</fullName>
    </submittedName>
</protein>
<feature type="domain" description="Glycosyltransferase subfamily 4-like N-terminal" evidence="2">
    <location>
        <begin position="19"/>
        <end position="178"/>
    </location>
</feature>
<dbReference type="PANTHER" id="PTHR12526:SF630">
    <property type="entry name" value="GLYCOSYLTRANSFERASE"/>
    <property type="match status" value="1"/>
</dbReference>
<dbReference type="PANTHER" id="PTHR12526">
    <property type="entry name" value="GLYCOSYLTRANSFERASE"/>
    <property type="match status" value="1"/>
</dbReference>
<dbReference type="EMBL" id="JAEQBW010000002">
    <property type="protein sequence ID" value="MBK6264533.1"/>
    <property type="molecule type" value="Genomic_DNA"/>
</dbReference>
<comment type="caution">
    <text evidence="3">The sequence shown here is derived from an EMBL/GenBank/DDBJ whole genome shotgun (WGS) entry which is preliminary data.</text>
</comment>
<dbReference type="SUPFAM" id="SSF53756">
    <property type="entry name" value="UDP-Glycosyltransferase/glycogen phosphorylase"/>
    <property type="match status" value="1"/>
</dbReference>
<reference evidence="3" key="1">
    <citation type="submission" date="2021-01" db="EMBL/GenBank/DDBJ databases">
        <title>Marivirga aurantiaca sp. nov., isolated from intertidal surface sediments.</title>
        <authorList>
            <person name="Zhang M."/>
        </authorList>
    </citation>
    <scope>NUCLEOTIDE SEQUENCE</scope>
    <source>
        <strain evidence="3">S37H4</strain>
    </source>
</reference>
<evidence type="ECO:0000313" key="3">
    <source>
        <dbReference type="EMBL" id="MBK6264533.1"/>
    </source>
</evidence>
<proteinExistence type="predicted"/>
<evidence type="ECO:0000259" key="1">
    <source>
        <dbReference type="Pfam" id="PF00534"/>
    </source>
</evidence>
<evidence type="ECO:0000259" key="2">
    <source>
        <dbReference type="Pfam" id="PF13439"/>
    </source>
</evidence>
<dbReference type="GO" id="GO:0016757">
    <property type="term" value="F:glycosyltransferase activity"/>
    <property type="evidence" value="ECO:0007669"/>
    <property type="project" value="InterPro"/>
</dbReference>